<dbReference type="AlphaFoldDB" id="A0A377GEC7"/>
<dbReference type="PANTHER" id="PTHR36448:SF2">
    <property type="entry name" value="CUPIN TYPE-1 DOMAIN-CONTAINING PROTEIN"/>
    <property type="match status" value="1"/>
</dbReference>
<accession>A0A377GEC7</accession>
<protein>
    <submittedName>
        <fullName evidence="2">Uncharacterized protein containing double-stranded beta helix domain</fullName>
    </submittedName>
</protein>
<dbReference type="EMBL" id="UGGT01000001">
    <property type="protein sequence ID" value="STO23147.1"/>
    <property type="molecule type" value="Genomic_DNA"/>
</dbReference>
<evidence type="ECO:0000313" key="3">
    <source>
        <dbReference type="Proteomes" id="UP000254554"/>
    </source>
</evidence>
<organism evidence="2 3">
    <name type="scientific">Fluoribacter dumoffii</name>
    <dbReference type="NCBI Taxonomy" id="463"/>
    <lineage>
        <taxon>Bacteria</taxon>
        <taxon>Pseudomonadati</taxon>
        <taxon>Pseudomonadota</taxon>
        <taxon>Gammaproteobacteria</taxon>
        <taxon>Legionellales</taxon>
        <taxon>Legionellaceae</taxon>
        <taxon>Fluoribacter</taxon>
    </lineage>
</organism>
<dbReference type="InterPro" id="IPR011051">
    <property type="entry name" value="RmlC_Cupin_sf"/>
</dbReference>
<dbReference type="Gene3D" id="2.60.120.10">
    <property type="entry name" value="Jelly Rolls"/>
    <property type="match status" value="1"/>
</dbReference>
<dbReference type="InterPro" id="IPR014500">
    <property type="entry name" value="UCP019307_cupin"/>
</dbReference>
<dbReference type="Proteomes" id="UP000254554">
    <property type="component" value="Unassembled WGS sequence"/>
</dbReference>
<name>A0A377GEC7_9GAMM</name>
<dbReference type="Pfam" id="PF07883">
    <property type="entry name" value="Cupin_2"/>
    <property type="match status" value="1"/>
</dbReference>
<reference evidence="2 3" key="1">
    <citation type="submission" date="2018-06" db="EMBL/GenBank/DDBJ databases">
        <authorList>
            <consortium name="Pathogen Informatics"/>
            <person name="Doyle S."/>
        </authorList>
    </citation>
    <scope>NUCLEOTIDE SEQUENCE [LARGE SCALE GENOMIC DNA]</scope>
    <source>
        <strain evidence="2 3">NCTC11370</strain>
    </source>
</reference>
<evidence type="ECO:0000259" key="1">
    <source>
        <dbReference type="Pfam" id="PF07883"/>
    </source>
</evidence>
<dbReference type="RefSeq" id="WP_019350350.1">
    <property type="nucleotide sequence ID" value="NZ_UGGT01000001.1"/>
</dbReference>
<keyword evidence="3" id="KW-1185">Reference proteome</keyword>
<dbReference type="PANTHER" id="PTHR36448">
    <property type="entry name" value="BLR7373 PROTEIN"/>
    <property type="match status" value="1"/>
</dbReference>
<feature type="domain" description="Cupin type-2" evidence="1">
    <location>
        <begin position="69"/>
        <end position="121"/>
    </location>
</feature>
<sequence length="175" mass="19973">MNTTLAKTPKKILHALIQPQGFFPNNPRFPLLIYKQVFAISNEPAQTLQKFLKKNHWSNSWVDSIYDYHHYHSTTHEVLVILEGEGRVQFGGDQLDIYEVNKGDVVIIPAGVAHKSINLSPDFKCIGAYPWDIDLDMNYGTAEEHPRVDEHIKQAGLPKSDPVFGVQGLLFNYWK</sequence>
<dbReference type="OrthoDB" id="9791759at2"/>
<dbReference type="InterPro" id="IPR047121">
    <property type="entry name" value="YjiB-like"/>
</dbReference>
<evidence type="ECO:0000313" key="2">
    <source>
        <dbReference type="EMBL" id="STO23147.1"/>
    </source>
</evidence>
<proteinExistence type="predicted"/>
<gene>
    <name evidence="2" type="ORF">NCTC11370_03253</name>
</gene>
<dbReference type="InterPro" id="IPR013096">
    <property type="entry name" value="Cupin_2"/>
</dbReference>
<dbReference type="SUPFAM" id="SSF51182">
    <property type="entry name" value="RmlC-like cupins"/>
    <property type="match status" value="1"/>
</dbReference>
<dbReference type="CDD" id="cd02219">
    <property type="entry name" value="cupin_YjlB-like"/>
    <property type="match status" value="1"/>
</dbReference>
<dbReference type="PIRSF" id="PIRSF019307">
    <property type="entry name" value="UCP019307"/>
    <property type="match status" value="1"/>
</dbReference>
<dbReference type="GeneID" id="93294111"/>
<dbReference type="InterPro" id="IPR014710">
    <property type="entry name" value="RmlC-like_jellyroll"/>
</dbReference>